<organism evidence="1">
    <name type="scientific">Arundo donax</name>
    <name type="common">Giant reed</name>
    <name type="synonym">Donax arundinaceus</name>
    <dbReference type="NCBI Taxonomy" id="35708"/>
    <lineage>
        <taxon>Eukaryota</taxon>
        <taxon>Viridiplantae</taxon>
        <taxon>Streptophyta</taxon>
        <taxon>Embryophyta</taxon>
        <taxon>Tracheophyta</taxon>
        <taxon>Spermatophyta</taxon>
        <taxon>Magnoliopsida</taxon>
        <taxon>Liliopsida</taxon>
        <taxon>Poales</taxon>
        <taxon>Poaceae</taxon>
        <taxon>PACMAD clade</taxon>
        <taxon>Arundinoideae</taxon>
        <taxon>Arundineae</taxon>
        <taxon>Arundo</taxon>
    </lineage>
</organism>
<protein>
    <submittedName>
        <fullName evidence="1">Uncharacterized protein</fullName>
    </submittedName>
</protein>
<accession>A0A0A9HIV7</accession>
<reference evidence="1" key="1">
    <citation type="submission" date="2014-09" db="EMBL/GenBank/DDBJ databases">
        <authorList>
            <person name="Magalhaes I.L.F."/>
            <person name="Oliveira U."/>
            <person name="Santos F.R."/>
            <person name="Vidigal T.H.D.A."/>
            <person name="Brescovit A.D."/>
            <person name="Santos A.J."/>
        </authorList>
    </citation>
    <scope>NUCLEOTIDE SEQUENCE</scope>
    <source>
        <tissue evidence="1">Shoot tissue taken approximately 20 cm above the soil surface</tissue>
    </source>
</reference>
<sequence>MLVSYVFAREIWHSVLHRLGFGAVAPQQDARSLSGWWCAIIKKVPKELKKDLNYLIILVVWELWKHQSL</sequence>
<dbReference type="EMBL" id="GBRH01160816">
    <property type="protein sequence ID" value="JAE37080.1"/>
    <property type="molecule type" value="Transcribed_RNA"/>
</dbReference>
<name>A0A0A9HIV7_ARUDO</name>
<dbReference type="AlphaFoldDB" id="A0A0A9HIV7"/>
<evidence type="ECO:0000313" key="1">
    <source>
        <dbReference type="EMBL" id="JAE37080.1"/>
    </source>
</evidence>
<reference evidence="1" key="2">
    <citation type="journal article" date="2015" name="Data Brief">
        <title>Shoot transcriptome of the giant reed, Arundo donax.</title>
        <authorList>
            <person name="Barrero R.A."/>
            <person name="Guerrero F.D."/>
            <person name="Moolhuijzen P."/>
            <person name="Goolsby J.A."/>
            <person name="Tidwell J."/>
            <person name="Bellgard S.E."/>
            <person name="Bellgard M.I."/>
        </authorList>
    </citation>
    <scope>NUCLEOTIDE SEQUENCE</scope>
    <source>
        <tissue evidence="1">Shoot tissue taken approximately 20 cm above the soil surface</tissue>
    </source>
</reference>
<proteinExistence type="predicted"/>